<evidence type="ECO:0000313" key="5">
    <source>
        <dbReference type="Proteomes" id="UP001341840"/>
    </source>
</evidence>
<keyword evidence="5" id="KW-1185">Reference proteome</keyword>
<sequence>MEGNKLKRTFRVTCAKCGQQGHNYKTCKGPAANPDWRPKTSKKRKGGGASTSNTAQEEVPLSQSAPPAE</sequence>
<dbReference type="InterPro" id="IPR036875">
    <property type="entry name" value="Znf_CCHC_sf"/>
</dbReference>
<accession>A0ABU6ZXY9</accession>
<name>A0ABU6ZXY9_9FABA</name>
<feature type="compositionally biased region" description="Polar residues" evidence="2">
    <location>
        <begin position="50"/>
        <end position="69"/>
    </location>
</feature>
<reference evidence="4 5" key="1">
    <citation type="journal article" date="2023" name="Plants (Basel)">
        <title>Bridging the Gap: Combining Genomics and Transcriptomics Approaches to Understand Stylosanthes scabra, an Orphan Legume from the Brazilian Caatinga.</title>
        <authorList>
            <person name="Ferreira-Neto J.R.C."/>
            <person name="da Silva M.D."/>
            <person name="Binneck E."/>
            <person name="de Melo N.F."/>
            <person name="da Silva R.H."/>
            <person name="de Melo A.L.T.M."/>
            <person name="Pandolfi V."/>
            <person name="Bustamante F.O."/>
            <person name="Brasileiro-Vidal A.C."/>
            <person name="Benko-Iseppon A.M."/>
        </authorList>
    </citation>
    <scope>NUCLEOTIDE SEQUENCE [LARGE SCALE GENOMIC DNA]</scope>
    <source>
        <tissue evidence="4">Leaves</tissue>
    </source>
</reference>
<dbReference type="EMBL" id="JASCZI010276315">
    <property type="protein sequence ID" value="MED6226785.1"/>
    <property type="molecule type" value="Genomic_DNA"/>
</dbReference>
<dbReference type="InterPro" id="IPR001878">
    <property type="entry name" value="Znf_CCHC"/>
</dbReference>
<dbReference type="PROSITE" id="PS50158">
    <property type="entry name" value="ZF_CCHC"/>
    <property type="match status" value="1"/>
</dbReference>
<feature type="domain" description="CCHC-type" evidence="3">
    <location>
        <begin position="14"/>
        <end position="28"/>
    </location>
</feature>
<comment type="caution">
    <text evidence="4">The sequence shown here is derived from an EMBL/GenBank/DDBJ whole genome shotgun (WGS) entry which is preliminary data.</text>
</comment>
<keyword evidence="1" id="KW-0862">Zinc</keyword>
<dbReference type="SUPFAM" id="SSF57756">
    <property type="entry name" value="Retrovirus zinc finger-like domains"/>
    <property type="match status" value="1"/>
</dbReference>
<keyword evidence="1" id="KW-0863">Zinc-finger</keyword>
<feature type="region of interest" description="Disordered" evidence="2">
    <location>
        <begin position="20"/>
        <end position="69"/>
    </location>
</feature>
<organism evidence="4 5">
    <name type="scientific">Stylosanthes scabra</name>
    <dbReference type="NCBI Taxonomy" id="79078"/>
    <lineage>
        <taxon>Eukaryota</taxon>
        <taxon>Viridiplantae</taxon>
        <taxon>Streptophyta</taxon>
        <taxon>Embryophyta</taxon>
        <taxon>Tracheophyta</taxon>
        <taxon>Spermatophyta</taxon>
        <taxon>Magnoliopsida</taxon>
        <taxon>eudicotyledons</taxon>
        <taxon>Gunneridae</taxon>
        <taxon>Pentapetalae</taxon>
        <taxon>rosids</taxon>
        <taxon>fabids</taxon>
        <taxon>Fabales</taxon>
        <taxon>Fabaceae</taxon>
        <taxon>Papilionoideae</taxon>
        <taxon>50 kb inversion clade</taxon>
        <taxon>dalbergioids sensu lato</taxon>
        <taxon>Dalbergieae</taxon>
        <taxon>Pterocarpus clade</taxon>
        <taxon>Stylosanthes</taxon>
    </lineage>
</organism>
<keyword evidence="1" id="KW-0479">Metal-binding</keyword>
<dbReference type="Proteomes" id="UP001341840">
    <property type="component" value="Unassembled WGS sequence"/>
</dbReference>
<feature type="non-terminal residue" evidence="4">
    <location>
        <position position="69"/>
    </location>
</feature>
<evidence type="ECO:0000259" key="3">
    <source>
        <dbReference type="PROSITE" id="PS50158"/>
    </source>
</evidence>
<evidence type="ECO:0000313" key="4">
    <source>
        <dbReference type="EMBL" id="MED6226785.1"/>
    </source>
</evidence>
<gene>
    <name evidence="4" type="ORF">PIB30_107149</name>
</gene>
<evidence type="ECO:0000256" key="1">
    <source>
        <dbReference type="PROSITE-ProRule" id="PRU00047"/>
    </source>
</evidence>
<proteinExistence type="predicted"/>
<evidence type="ECO:0000256" key="2">
    <source>
        <dbReference type="SAM" id="MobiDB-lite"/>
    </source>
</evidence>
<protein>
    <recommendedName>
        <fullName evidence="3">CCHC-type domain-containing protein</fullName>
    </recommendedName>
</protein>